<proteinExistence type="predicted"/>
<dbReference type="Gene3D" id="3.10.20.370">
    <property type="match status" value="1"/>
</dbReference>
<keyword evidence="4" id="KW-0540">Nuclease</keyword>
<dbReference type="Proteomes" id="UP000036403">
    <property type="component" value="Unassembled WGS sequence"/>
</dbReference>
<evidence type="ECO:0000256" key="8">
    <source>
        <dbReference type="SAM" id="MobiDB-lite"/>
    </source>
</evidence>
<dbReference type="InterPro" id="IPR041588">
    <property type="entry name" value="Integrase_H2C2"/>
</dbReference>
<dbReference type="EC" id="2.7.7.49" evidence="1"/>
<dbReference type="InterPro" id="IPR041373">
    <property type="entry name" value="RT_RNaseH"/>
</dbReference>
<dbReference type="AlphaFoldDB" id="A0A0J7KB94"/>
<evidence type="ECO:0000256" key="5">
    <source>
        <dbReference type="ARBA" id="ARBA00022759"/>
    </source>
</evidence>
<evidence type="ECO:0000256" key="3">
    <source>
        <dbReference type="ARBA" id="ARBA00022695"/>
    </source>
</evidence>
<keyword evidence="5" id="KW-0255">Endonuclease</keyword>
<dbReference type="SUPFAM" id="SSF56672">
    <property type="entry name" value="DNA/RNA polymerases"/>
    <property type="match status" value="1"/>
</dbReference>
<sequence>MDRQQLEELTFEQLQVEAIRYGIKPPQDRDACLEAIAQHIERDPPPIDLMGSLTGIAPTSTESSLMQMCSLMLEQGRQHQILMQQMFAAMNLNNQASSIPVAVPTAQSHVSDTSQQDLRPSLSSASTGQAVKLLSTHLLDFSGTEDEDVEEAVIKRFRRPVLFHVTMQKVESRRWNHMKESFHDYAMDKLVLMKNLNLPERDSIDLLINGVGSRSTRELAAALKVYTIDDFLEEMHRITTASGEALRKSPSFARKNYVAKAATTPNSKDTNQTKETFCVYCRTKGHTRDDCYKLRKKDKPTTGQPKAKATPPVAAVERQEEAAPSTSSSVVAVVAESTSHCVNAFESLKAALISFPVLRLYNPGAETELHTDASSVALAAILLQKQESGQWTPISYYSQTTNNAEARYHSYELEMLAVVKAIERFHIYLYGLQFTVVTDCHALVYAVNKAQLNPRIARWTLRLQNYRFNVELQFRQLQDSRLKNIAEDLEFADDEKFELIEGLVYKKGPDKPRFVIPESMVTNVIRVYHDEMAHCGPEKTAQGIKSNYWFPSLNKKIQDHIDNCLTCILNNVSSNANEGELQLTDKAKGPFDVLHTDHFGPISESINELDSQATRLDAQRLASETIDKIKAYNKEYYDKHHKKPTKYNSGDYVMIRDTSVKPGENKKFKPSYKGPYMVAKALDKNRNTLIRIENYGTIVCQ</sequence>
<evidence type="ECO:0000256" key="4">
    <source>
        <dbReference type="ARBA" id="ARBA00022722"/>
    </source>
</evidence>
<feature type="compositionally biased region" description="Low complexity" evidence="8">
    <location>
        <begin position="305"/>
        <end position="322"/>
    </location>
</feature>
<protein>
    <recommendedName>
        <fullName evidence="1">RNA-directed DNA polymerase</fullName>
        <ecNumber evidence="1">2.7.7.49</ecNumber>
    </recommendedName>
</protein>
<dbReference type="Pfam" id="PF17917">
    <property type="entry name" value="RT_RNaseH"/>
    <property type="match status" value="1"/>
</dbReference>
<keyword evidence="3" id="KW-0548">Nucleotidyltransferase</keyword>
<comment type="caution">
    <text evidence="11">The sequence shown here is derived from an EMBL/GenBank/DDBJ whole genome shotgun (WGS) entry which is preliminary data.</text>
</comment>
<dbReference type="OrthoDB" id="115435at2759"/>
<keyword evidence="12" id="KW-1185">Reference proteome</keyword>
<name>A0A0J7KB94_LASNI</name>
<organism evidence="11 12">
    <name type="scientific">Lasius niger</name>
    <name type="common">Black garden ant</name>
    <dbReference type="NCBI Taxonomy" id="67767"/>
    <lineage>
        <taxon>Eukaryota</taxon>
        <taxon>Metazoa</taxon>
        <taxon>Ecdysozoa</taxon>
        <taxon>Arthropoda</taxon>
        <taxon>Hexapoda</taxon>
        <taxon>Insecta</taxon>
        <taxon>Pterygota</taxon>
        <taxon>Neoptera</taxon>
        <taxon>Endopterygota</taxon>
        <taxon>Hymenoptera</taxon>
        <taxon>Apocrita</taxon>
        <taxon>Aculeata</taxon>
        <taxon>Formicoidea</taxon>
        <taxon>Formicidae</taxon>
        <taxon>Formicinae</taxon>
        <taxon>Lasius</taxon>
        <taxon>Lasius</taxon>
    </lineage>
</organism>
<feature type="region of interest" description="Disordered" evidence="8">
    <location>
        <begin position="295"/>
        <end position="322"/>
    </location>
</feature>
<reference evidence="11 12" key="1">
    <citation type="submission" date="2015-04" db="EMBL/GenBank/DDBJ databases">
        <title>Lasius niger genome sequencing.</title>
        <authorList>
            <person name="Konorov E.A."/>
            <person name="Nikitin M.A."/>
            <person name="Kirill M.V."/>
            <person name="Chang P."/>
        </authorList>
    </citation>
    <scope>NUCLEOTIDE SEQUENCE [LARGE SCALE GENOMIC DNA]</scope>
    <source>
        <tissue evidence="11">Whole</tissue>
    </source>
</reference>
<dbReference type="CDD" id="cd09274">
    <property type="entry name" value="RNase_HI_RT_Ty3"/>
    <property type="match status" value="1"/>
</dbReference>
<accession>A0A0J7KB94</accession>
<dbReference type="FunFam" id="1.10.340.70:FF:000001">
    <property type="entry name" value="Retrovirus-related Pol polyprotein from transposon gypsy-like Protein"/>
    <property type="match status" value="1"/>
</dbReference>
<dbReference type="PANTHER" id="PTHR37984:SF5">
    <property type="entry name" value="PROTEIN NYNRIN-LIKE"/>
    <property type="match status" value="1"/>
</dbReference>
<dbReference type="InterPro" id="IPR050951">
    <property type="entry name" value="Retrovirus_Pol_polyprotein"/>
</dbReference>
<evidence type="ECO:0000259" key="10">
    <source>
        <dbReference type="Pfam" id="PF17921"/>
    </source>
</evidence>
<dbReference type="InterPro" id="IPR043502">
    <property type="entry name" value="DNA/RNA_pol_sf"/>
</dbReference>
<dbReference type="GO" id="GO:0016787">
    <property type="term" value="F:hydrolase activity"/>
    <property type="evidence" value="ECO:0007669"/>
    <property type="project" value="UniProtKB-KW"/>
</dbReference>
<feature type="domain" description="Integrase zinc-binding" evidence="10">
    <location>
        <begin position="516"/>
        <end position="572"/>
    </location>
</feature>
<evidence type="ECO:0000259" key="9">
    <source>
        <dbReference type="Pfam" id="PF17917"/>
    </source>
</evidence>
<dbReference type="PaxDb" id="67767-A0A0J7KB94"/>
<dbReference type="GO" id="GO:0004519">
    <property type="term" value="F:endonuclease activity"/>
    <property type="evidence" value="ECO:0007669"/>
    <property type="project" value="UniProtKB-KW"/>
</dbReference>
<dbReference type="Gene3D" id="1.10.340.70">
    <property type="match status" value="1"/>
</dbReference>
<dbReference type="GO" id="GO:0003964">
    <property type="term" value="F:RNA-directed DNA polymerase activity"/>
    <property type="evidence" value="ECO:0007669"/>
    <property type="project" value="UniProtKB-KW"/>
</dbReference>
<feature type="domain" description="Reverse transcriptase RNase H-like" evidence="9">
    <location>
        <begin position="363"/>
        <end position="466"/>
    </location>
</feature>
<keyword evidence="7" id="KW-0695">RNA-directed DNA polymerase</keyword>
<evidence type="ECO:0000256" key="1">
    <source>
        <dbReference type="ARBA" id="ARBA00012493"/>
    </source>
</evidence>
<evidence type="ECO:0000256" key="2">
    <source>
        <dbReference type="ARBA" id="ARBA00022679"/>
    </source>
</evidence>
<gene>
    <name evidence="11" type="ORF">RF55_13169</name>
</gene>
<evidence type="ECO:0000313" key="11">
    <source>
        <dbReference type="EMBL" id="KMQ87526.1"/>
    </source>
</evidence>
<dbReference type="EMBL" id="LBMM01010342">
    <property type="protein sequence ID" value="KMQ87526.1"/>
    <property type="molecule type" value="Genomic_DNA"/>
</dbReference>
<dbReference type="FunFam" id="3.10.20.370:FF:000001">
    <property type="entry name" value="Retrovirus-related Pol polyprotein from transposon 17.6-like protein"/>
    <property type="match status" value="1"/>
</dbReference>
<dbReference type="PANTHER" id="PTHR37984">
    <property type="entry name" value="PROTEIN CBG26694"/>
    <property type="match status" value="1"/>
</dbReference>
<evidence type="ECO:0000256" key="6">
    <source>
        <dbReference type="ARBA" id="ARBA00022801"/>
    </source>
</evidence>
<keyword evidence="2" id="KW-0808">Transferase</keyword>
<keyword evidence="6" id="KW-0378">Hydrolase</keyword>
<evidence type="ECO:0000256" key="7">
    <source>
        <dbReference type="ARBA" id="ARBA00022918"/>
    </source>
</evidence>
<evidence type="ECO:0000313" key="12">
    <source>
        <dbReference type="Proteomes" id="UP000036403"/>
    </source>
</evidence>
<dbReference type="Pfam" id="PF17921">
    <property type="entry name" value="Integrase_H2C2"/>
    <property type="match status" value="1"/>
</dbReference>